<name>A0A6M3KMY7_9ZZZZ</name>
<evidence type="ECO:0008006" key="2">
    <source>
        <dbReference type="Google" id="ProtNLM"/>
    </source>
</evidence>
<gene>
    <name evidence="1" type="ORF">MM415A00378_0033</name>
</gene>
<dbReference type="Gene3D" id="3.55.50.10">
    <property type="entry name" value="Baseplate protein-like domains"/>
    <property type="match status" value="1"/>
</dbReference>
<evidence type="ECO:0000313" key="1">
    <source>
        <dbReference type="EMBL" id="QJA82688.1"/>
    </source>
</evidence>
<reference evidence="1" key="1">
    <citation type="submission" date="2020-03" db="EMBL/GenBank/DDBJ databases">
        <title>The deep terrestrial virosphere.</title>
        <authorList>
            <person name="Holmfeldt K."/>
            <person name="Nilsson E."/>
            <person name="Simone D."/>
            <person name="Lopez-Fernandez M."/>
            <person name="Wu X."/>
            <person name="de Brujin I."/>
            <person name="Lundin D."/>
            <person name="Andersson A."/>
            <person name="Bertilsson S."/>
            <person name="Dopson M."/>
        </authorList>
    </citation>
    <scope>NUCLEOTIDE SEQUENCE</scope>
    <source>
        <strain evidence="1">MM415A00378</strain>
    </source>
</reference>
<dbReference type="EMBL" id="MT142493">
    <property type="protein sequence ID" value="QJA82688.1"/>
    <property type="molecule type" value="Genomic_DNA"/>
</dbReference>
<dbReference type="SUPFAM" id="SSF69279">
    <property type="entry name" value="Phage tail proteins"/>
    <property type="match status" value="1"/>
</dbReference>
<dbReference type="PANTHER" id="PTHR35862:SF3">
    <property type="entry name" value="FELS-2 PROPHAGE PROTEIN"/>
    <property type="match status" value="1"/>
</dbReference>
<dbReference type="Pfam" id="PF05954">
    <property type="entry name" value="Phage_GPD"/>
    <property type="match status" value="1"/>
</dbReference>
<dbReference type="InterPro" id="IPR052726">
    <property type="entry name" value="Phage_Baseplate_Hub"/>
</dbReference>
<dbReference type="PANTHER" id="PTHR35862">
    <property type="entry name" value="FELS-2 PROPHAGE PROTEIN"/>
    <property type="match status" value="1"/>
</dbReference>
<sequence length="337" mass="37359">MTDPLYTAQLYDAPAYQLTVDGRNITPQIEARLMSLTLTESRGDEADQLDIELDDADGALQLPPKGAEISLLLGWKGFGLVDKGLFEVDEIEHSGAPDRISIRARSAEMRRQLRTRSERSWHDTTVGAIVEAIARRNNLTPRVDATLAAVKVAHIDQTNESDLHFLTRLARQHDAVCTVKKGRLVFLPVNGTRSSTGEELAAITLTRAAGDQHRYHTADRHSYTGVRAYWHDKNQAEKRSVLVGTEENEKRLKDTYGSEADAMAAARAEQGRVERGKATMELTLALGRPDMMPQAPLTLAGFKREIDATPWLVVKLTHSLGDAGLTSRIELETRKET</sequence>
<dbReference type="AlphaFoldDB" id="A0A6M3KMY7"/>
<organism evidence="1">
    <name type="scientific">viral metagenome</name>
    <dbReference type="NCBI Taxonomy" id="1070528"/>
    <lineage>
        <taxon>unclassified sequences</taxon>
        <taxon>metagenomes</taxon>
        <taxon>organismal metagenomes</taxon>
    </lineage>
</organism>
<accession>A0A6M3KMY7</accession>
<protein>
    <recommendedName>
        <fullName evidence="2">Tail protein</fullName>
    </recommendedName>
</protein>
<proteinExistence type="predicted"/>